<dbReference type="AlphaFoldDB" id="A0A6G1JR15"/>
<reference evidence="2" key="1">
    <citation type="journal article" date="2020" name="Stud. Mycol.">
        <title>101 Dothideomycetes genomes: a test case for predicting lifestyles and emergence of pathogens.</title>
        <authorList>
            <person name="Haridas S."/>
            <person name="Albert R."/>
            <person name="Binder M."/>
            <person name="Bloem J."/>
            <person name="Labutti K."/>
            <person name="Salamov A."/>
            <person name="Andreopoulos B."/>
            <person name="Baker S."/>
            <person name="Barry K."/>
            <person name="Bills G."/>
            <person name="Bluhm B."/>
            <person name="Cannon C."/>
            <person name="Castanera R."/>
            <person name="Culley D."/>
            <person name="Daum C."/>
            <person name="Ezra D."/>
            <person name="Gonzalez J."/>
            <person name="Henrissat B."/>
            <person name="Kuo A."/>
            <person name="Liang C."/>
            <person name="Lipzen A."/>
            <person name="Lutzoni F."/>
            <person name="Magnuson J."/>
            <person name="Mondo S."/>
            <person name="Nolan M."/>
            <person name="Ohm R."/>
            <person name="Pangilinan J."/>
            <person name="Park H.-J."/>
            <person name="Ramirez L."/>
            <person name="Alfaro M."/>
            <person name="Sun H."/>
            <person name="Tritt A."/>
            <person name="Yoshinaga Y."/>
            <person name="Zwiers L.-H."/>
            <person name="Turgeon B."/>
            <person name="Goodwin S."/>
            <person name="Spatafora J."/>
            <person name="Crous P."/>
            <person name="Grigoriev I."/>
        </authorList>
    </citation>
    <scope>NUCLEOTIDE SEQUENCE</scope>
    <source>
        <strain evidence="2">CBS 279.74</strain>
    </source>
</reference>
<accession>A0A6G1JR15</accession>
<evidence type="ECO:0000313" key="3">
    <source>
        <dbReference type="Proteomes" id="UP000799428"/>
    </source>
</evidence>
<proteinExistence type="predicted"/>
<sequence length="80" mass="8712">MLFTSFPSSSSSSPPPPPPLLVPPPPLPPPLPLDFCTTPLDDVYAANGLWLQRHLLCVAAVREMLSADMIGNMKHHDVLR</sequence>
<organism evidence="2 3">
    <name type="scientific">Pleomassaria siparia CBS 279.74</name>
    <dbReference type="NCBI Taxonomy" id="1314801"/>
    <lineage>
        <taxon>Eukaryota</taxon>
        <taxon>Fungi</taxon>
        <taxon>Dikarya</taxon>
        <taxon>Ascomycota</taxon>
        <taxon>Pezizomycotina</taxon>
        <taxon>Dothideomycetes</taxon>
        <taxon>Pleosporomycetidae</taxon>
        <taxon>Pleosporales</taxon>
        <taxon>Pleomassariaceae</taxon>
        <taxon>Pleomassaria</taxon>
    </lineage>
</organism>
<keyword evidence="3" id="KW-1185">Reference proteome</keyword>
<dbReference type="Proteomes" id="UP000799428">
    <property type="component" value="Unassembled WGS sequence"/>
</dbReference>
<protein>
    <submittedName>
        <fullName evidence="2">Uncharacterized protein</fullName>
    </submittedName>
</protein>
<gene>
    <name evidence="2" type="ORF">K504DRAFT_508401</name>
</gene>
<evidence type="ECO:0000313" key="2">
    <source>
        <dbReference type="EMBL" id="KAF2702988.1"/>
    </source>
</evidence>
<evidence type="ECO:0000256" key="1">
    <source>
        <dbReference type="SAM" id="MobiDB-lite"/>
    </source>
</evidence>
<dbReference type="EMBL" id="MU005790">
    <property type="protein sequence ID" value="KAF2702988.1"/>
    <property type="molecule type" value="Genomic_DNA"/>
</dbReference>
<feature type="region of interest" description="Disordered" evidence="1">
    <location>
        <begin position="1"/>
        <end position="25"/>
    </location>
</feature>
<name>A0A6G1JR15_9PLEO</name>
<feature type="compositionally biased region" description="Pro residues" evidence="1">
    <location>
        <begin position="13"/>
        <end position="25"/>
    </location>
</feature>